<dbReference type="EMBL" id="RCMG01003812">
    <property type="protein sequence ID" value="KAG2798200.1"/>
    <property type="molecule type" value="Genomic_DNA"/>
</dbReference>
<evidence type="ECO:0000256" key="1">
    <source>
        <dbReference type="SAM" id="MobiDB-lite"/>
    </source>
</evidence>
<evidence type="ECO:0000313" key="3">
    <source>
        <dbReference type="Proteomes" id="UP000735874"/>
    </source>
</evidence>
<organism evidence="2 3">
    <name type="scientific">Phytophthora cactorum</name>
    <dbReference type="NCBI Taxonomy" id="29920"/>
    <lineage>
        <taxon>Eukaryota</taxon>
        <taxon>Sar</taxon>
        <taxon>Stramenopiles</taxon>
        <taxon>Oomycota</taxon>
        <taxon>Peronosporomycetes</taxon>
        <taxon>Peronosporales</taxon>
        <taxon>Peronosporaceae</taxon>
        <taxon>Phytophthora</taxon>
    </lineage>
</organism>
<sequence length="125" mass="13435">MRSSDEGLDVDMTAPPSVPDSPPDASTLDDGSIPPPAVPDSPSEDESMEPPQAPAAASLPRVDPRPTMADVLSQQELLRRDHAETEAARRRVETPKPLACDIEAIERQYAAGGDWSFIASRMEQA</sequence>
<feature type="compositionally biased region" description="Basic and acidic residues" evidence="1">
    <location>
        <begin position="77"/>
        <end position="93"/>
    </location>
</feature>
<reference evidence="2" key="1">
    <citation type="submission" date="2018-10" db="EMBL/GenBank/DDBJ databases">
        <title>Effector identification in a new, highly contiguous assembly of the strawberry crown rot pathogen Phytophthora cactorum.</title>
        <authorList>
            <person name="Armitage A.D."/>
            <person name="Nellist C.F."/>
            <person name="Bates H."/>
            <person name="Vickerstaff R.J."/>
            <person name="Harrison R.J."/>
        </authorList>
    </citation>
    <scope>NUCLEOTIDE SEQUENCE</scope>
    <source>
        <strain evidence="2">15-7</strain>
    </source>
</reference>
<gene>
    <name evidence="2" type="ORF">PC113_g24930</name>
</gene>
<comment type="caution">
    <text evidence="2">The sequence shown here is derived from an EMBL/GenBank/DDBJ whole genome shotgun (WGS) entry which is preliminary data.</text>
</comment>
<accession>A0A8T0Y2X3</accession>
<feature type="region of interest" description="Disordered" evidence="1">
    <location>
        <begin position="1"/>
        <end position="93"/>
    </location>
</feature>
<dbReference type="Proteomes" id="UP000735874">
    <property type="component" value="Unassembled WGS sequence"/>
</dbReference>
<protein>
    <submittedName>
        <fullName evidence="2">Uncharacterized protein</fullName>
    </submittedName>
</protein>
<name>A0A8T0Y2X3_9STRA</name>
<dbReference type="AlphaFoldDB" id="A0A8T0Y2X3"/>
<feature type="non-terminal residue" evidence="2">
    <location>
        <position position="125"/>
    </location>
</feature>
<evidence type="ECO:0000313" key="2">
    <source>
        <dbReference type="EMBL" id="KAG2798200.1"/>
    </source>
</evidence>
<proteinExistence type="predicted"/>